<protein>
    <recommendedName>
        <fullName evidence="6">Fatty acid hydroxylase domain-containing protein</fullName>
    </recommendedName>
</protein>
<keyword evidence="3 5" id="KW-1133">Transmembrane helix</keyword>
<keyword evidence="8" id="KW-1185">Reference proteome</keyword>
<dbReference type="Pfam" id="PF04116">
    <property type="entry name" value="FA_hydroxylase"/>
    <property type="match status" value="1"/>
</dbReference>
<comment type="subcellular location">
    <subcellularLocation>
        <location evidence="1">Membrane</location>
    </subcellularLocation>
</comment>
<dbReference type="InterPro" id="IPR006694">
    <property type="entry name" value="Fatty_acid_hydroxylase"/>
</dbReference>
<feature type="transmembrane region" description="Helical" evidence="5">
    <location>
        <begin position="6"/>
        <end position="27"/>
    </location>
</feature>
<accession>A0ABR1ADZ6</accession>
<evidence type="ECO:0000256" key="4">
    <source>
        <dbReference type="ARBA" id="ARBA00023136"/>
    </source>
</evidence>
<dbReference type="PANTHER" id="PTHR11863">
    <property type="entry name" value="STEROL DESATURASE"/>
    <property type="match status" value="1"/>
</dbReference>
<dbReference type="InterPro" id="IPR050307">
    <property type="entry name" value="Sterol_Desaturase_Related"/>
</dbReference>
<sequence>MSTVLIAFTTIATASVLMTSLLVSPSFRDDTILQMKRIYTAAGEFRQNRWNQFLDIVGDDPDKLWSLGLVLFNQIVVTVPLSMYLGKAMIWRGTPGLRELPPFYEMILHVVLCVLIEEVAFYYSHRLLHHRRIYKYIHKRHHEWTAPISIVALYSNPVEHIFSNVLPVFLGIFILKSHLATAWLWFSLAIAFTLSEHSGYHLPFFPSSEAHDFHHKTFNNCYGVLGVLDWFHGTDLEFRKTMGFPRHRILLGLDCARKVYPDVADQTKRLSKKKN</sequence>
<organism evidence="7 8">
    <name type="scientific">Polyplax serrata</name>
    <name type="common">Common mouse louse</name>
    <dbReference type="NCBI Taxonomy" id="468196"/>
    <lineage>
        <taxon>Eukaryota</taxon>
        <taxon>Metazoa</taxon>
        <taxon>Ecdysozoa</taxon>
        <taxon>Arthropoda</taxon>
        <taxon>Hexapoda</taxon>
        <taxon>Insecta</taxon>
        <taxon>Pterygota</taxon>
        <taxon>Neoptera</taxon>
        <taxon>Paraneoptera</taxon>
        <taxon>Psocodea</taxon>
        <taxon>Troctomorpha</taxon>
        <taxon>Phthiraptera</taxon>
        <taxon>Anoplura</taxon>
        <taxon>Polyplacidae</taxon>
        <taxon>Polyplax</taxon>
    </lineage>
</organism>
<name>A0ABR1ADZ6_POLSC</name>
<evidence type="ECO:0000256" key="1">
    <source>
        <dbReference type="ARBA" id="ARBA00004370"/>
    </source>
</evidence>
<keyword evidence="4 5" id="KW-0472">Membrane</keyword>
<evidence type="ECO:0000259" key="6">
    <source>
        <dbReference type="Pfam" id="PF04116"/>
    </source>
</evidence>
<evidence type="ECO:0000256" key="2">
    <source>
        <dbReference type="ARBA" id="ARBA00022692"/>
    </source>
</evidence>
<evidence type="ECO:0000256" key="3">
    <source>
        <dbReference type="ARBA" id="ARBA00022989"/>
    </source>
</evidence>
<evidence type="ECO:0000256" key="5">
    <source>
        <dbReference type="SAM" id="Phobius"/>
    </source>
</evidence>
<feature type="transmembrane region" description="Helical" evidence="5">
    <location>
        <begin position="106"/>
        <end position="123"/>
    </location>
</feature>
<proteinExistence type="predicted"/>
<keyword evidence="2 5" id="KW-0812">Transmembrane</keyword>
<reference evidence="7 8" key="1">
    <citation type="submission" date="2023-09" db="EMBL/GenBank/DDBJ databases">
        <title>Genomes of two closely related lineages of the louse Polyplax serrata with different host specificities.</title>
        <authorList>
            <person name="Martinu J."/>
            <person name="Tarabai H."/>
            <person name="Stefka J."/>
            <person name="Hypsa V."/>
        </authorList>
    </citation>
    <scope>NUCLEOTIDE SEQUENCE [LARGE SCALE GENOMIC DNA]</scope>
    <source>
        <strain evidence="7">98ZLc_SE</strain>
    </source>
</reference>
<feature type="transmembrane region" description="Helical" evidence="5">
    <location>
        <begin position="64"/>
        <end position="86"/>
    </location>
</feature>
<dbReference type="EMBL" id="JAWJWF010000052">
    <property type="protein sequence ID" value="KAK6617320.1"/>
    <property type="molecule type" value="Genomic_DNA"/>
</dbReference>
<comment type="caution">
    <text evidence="7">The sequence shown here is derived from an EMBL/GenBank/DDBJ whole genome shotgun (WGS) entry which is preliminary data.</text>
</comment>
<evidence type="ECO:0000313" key="7">
    <source>
        <dbReference type="EMBL" id="KAK6617320.1"/>
    </source>
</evidence>
<feature type="domain" description="Fatty acid hydroxylase" evidence="6">
    <location>
        <begin position="110"/>
        <end position="234"/>
    </location>
</feature>
<dbReference type="Proteomes" id="UP001359485">
    <property type="component" value="Unassembled WGS sequence"/>
</dbReference>
<evidence type="ECO:0000313" key="8">
    <source>
        <dbReference type="Proteomes" id="UP001359485"/>
    </source>
</evidence>
<gene>
    <name evidence="7" type="ORF">RUM44_005651</name>
</gene>